<dbReference type="AlphaFoldDB" id="A0A8T1BLR7"/>
<feature type="region of interest" description="Disordered" evidence="1">
    <location>
        <begin position="1"/>
        <end position="120"/>
    </location>
</feature>
<dbReference type="VEuPathDB" id="FungiDB:PC110_g11331"/>
<organism evidence="2 3">
    <name type="scientific">Phytophthora cactorum</name>
    <dbReference type="NCBI Taxonomy" id="29920"/>
    <lineage>
        <taxon>Eukaryota</taxon>
        <taxon>Sar</taxon>
        <taxon>Stramenopiles</taxon>
        <taxon>Oomycota</taxon>
        <taxon>Peronosporomycetes</taxon>
        <taxon>Peronosporales</taxon>
        <taxon>Peronosporaceae</taxon>
        <taxon>Phytophthora</taxon>
    </lineage>
</organism>
<proteinExistence type="predicted"/>
<gene>
    <name evidence="2" type="ORF">PC115_g14474</name>
</gene>
<dbReference type="EMBL" id="RCMI01000554">
    <property type="protein sequence ID" value="KAG2905861.1"/>
    <property type="molecule type" value="Genomic_DNA"/>
</dbReference>
<evidence type="ECO:0000313" key="2">
    <source>
        <dbReference type="EMBL" id="KAG2905861.1"/>
    </source>
</evidence>
<reference evidence="2" key="1">
    <citation type="submission" date="2018-10" db="EMBL/GenBank/DDBJ databases">
        <title>Effector identification in a new, highly contiguous assembly of the strawberry crown rot pathogen Phytophthora cactorum.</title>
        <authorList>
            <person name="Armitage A.D."/>
            <person name="Nellist C.F."/>
            <person name="Bates H."/>
            <person name="Vickerstaff R.J."/>
            <person name="Harrison R.J."/>
        </authorList>
    </citation>
    <scope>NUCLEOTIDE SEQUENCE</scope>
    <source>
        <strain evidence="2">4032</strain>
    </source>
</reference>
<feature type="compositionally biased region" description="Polar residues" evidence="1">
    <location>
        <begin position="36"/>
        <end position="47"/>
    </location>
</feature>
<evidence type="ECO:0000256" key="1">
    <source>
        <dbReference type="SAM" id="MobiDB-lite"/>
    </source>
</evidence>
<dbReference type="VEuPathDB" id="FungiDB:PC110_g18259"/>
<sequence>MVREPGSSGASGFHRESQEQEEEEVSIKLEPRMDASSETGSPTTLLNETGPVDRQSTGRSSADRNKKDNLLEAKPQPLSMPPLEARRVTIPIKTSKKKKSETSRKRLKAPADSGSEGRDEIAANWSEGRLEEVYNRSELQSVLSKNSVMKGLQPQVFGSLMGNVTPPPVMMNKLDTAKATLSQRRGRLLRGKVLFDLDLEVMHNALLGLFVKVWLQIRRVSDPDRVWF</sequence>
<feature type="compositionally biased region" description="Basic and acidic residues" evidence="1">
    <location>
        <begin position="25"/>
        <end position="35"/>
    </location>
</feature>
<protein>
    <submittedName>
        <fullName evidence="2">Uncharacterized protein</fullName>
    </submittedName>
</protein>
<name>A0A8T1BLR7_9STRA</name>
<accession>A0A8T1BLR7</accession>
<dbReference type="Proteomes" id="UP000774804">
    <property type="component" value="Unassembled WGS sequence"/>
</dbReference>
<comment type="caution">
    <text evidence="2">The sequence shown here is derived from an EMBL/GenBank/DDBJ whole genome shotgun (WGS) entry which is preliminary data.</text>
</comment>
<feature type="compositionally biased region" description="Basic and acidic residues" evidence="1">
    <location>
        <begin position="61"/>
        <end position="71"/>
    </location>
</feature>
<evidence type="ECO:0000313" key="3">
    <source>
        <dbReference type="Proteomes" id="UP000774804"/>
    </source>
</evidence>